<dbReference type="STRING" id="395495.Lcho_1306"/>
<dbReference type="eggNOG" id="ENOG5032RXQ">
    <property type="taxonomic scope" value="Bacteria"/>
</dbReference>
<name>B1Y670_LEPCP</name>
<evidence type="ECO:0008006" key="3">
    <source>
        <dbReference type="Google" id="ProtNLM"/>
    </source>
</evidence>
<accession>B1Y670</accession>
<organism evidence="1 2">
    <name type="scientific">Leptothrix cholodnii (strain ATCC 51168 / LMG 8142 / SP-6)</name>
    <name type="common">Leptothrix discophora (strain SP-6)</name>
    <dbReference type="NCBI Taxonomy" id="395495"/>
    <lineage>
        <taxon>Bacteria</taxon>
        <taxon>Pseudomonadati</taxon>
        <taxon>Pseudomonadota</taxon>
        <taxon>Betaproteobacteria</taxon>
        <taxon>Burkholderiales</taxon>
        <taxon>Sphaerotilaceae</taxon>
        <taxon>Leptothrix</taxon>
    </lineage>
</organism>
<dbReference type="KEGG" id="lch:Lcho_1306"/>
<protein>
    <recommendedName>
        <fullName evidence="3">DUF2946 domain-containing protein</fullName>
    </recommendedName>
</protein>
<dbReference type="HOGENOM" id="CLU_1375933_0_0_4"/>
<dbReference type="AlphaFoldDB" id="B1Y670"/>
<sequence length="186" mass="20544">MDDIVKAALKKWPAVPACRGWLALDARGDWYLRDEQVQAHGPFPQAKGSRIVHDKLRQFIERNYESDADGCWYFQNGPQRVYVELELAPLVMGVQRIPGGWQVQSHTGVTAHELRAVLVDEQGRLYLHTELGLGLMRSADMDVAADAVLAGAWSPQPVDSQALPQHYGYCVSPQARAVNRSGPAAG</sequence>
<keyword evidence="2" id="KW-1185">Reference proteome</keyword>
<dbReference type="Pfam" id="PF11161">
    <property type="entry name" value="DUF2944"/>
    <property type="match status" value="1"/>
</dbReference>
<evidence type="ECO:0000313" key="1">
    <source>
        <dbReference type="EMBL" id="ACB33575.1"/>
    </source>
</evidence>
<reference evidence="1 2" key="1">
    <citation type="submission" date="2008-03" db="EMBL/GenBank/DDBJ databases">
        <title>Complete sequence of Leptothrix cholodnii SP-6.</title>
        <authorList>
            <consortium name="US DOE Joint Genome Institute"/>
            <person name="Copeland A."/>
            <person name="Lucas S."/>
            <person name="Lapidus A."/>
            <person name="Glavina del Rio T."/>
            <person name="Dalin E."/>
            <person name="Tice H."/>
            <person name="Bruce D."/>
            <person name="Goodwin L."/>
            <person name="Pitluck S."/>
            <person name="Chertkov O."/>
            <person name="Brettin T."/>
            <person name="Detter J.C."/>
            <person name="Han C."/>
            <person name="Kuske C.R."/>
            <person name="Schmutz J."/>
            <person name="Larimer F."/>
            <person name="Land M."/>
            <person name="Hauser L."/>
            <person name="Kyrpides N."/>
            <person name="Lykidis A."/>
            <person name="Emerson D."/>
            <person name="Richardson P."/>
        </authorList>
    </citation>
    <scope>NUCLEOTIDE SEQUENCE [LARGE SCALE GENOMIC DNA]</scope>
    <source>
        <strain evidence="2">ATCC 51168 / LMG 8142 / SP-6</strain>
    </source>
</reference>
<dbReference type="Proteomes" id="UP000001693">
    <property type="component" value="Chromosome"/>
</dbReference>
<dbReference type="InterPro" id="IPR021332">
    <property type="entry name" value="DUF2944"/>
</dbReference>
<gene>
    <name evidence="1" type="ordered locus">Lcho_1306</name>
</gene>
<dbReference type="OrthoDB" id="7057642at2"/>
<proteinExistence type="predicted"/>
<dbReference type="RefSeq" id="WP_012346337.1">
    <property type="nucleotide sequence ID" value="NC_010524.1"/>
</dbReference>
<dbReference type="EMBL" id="CP001013">
    <property type="protein sequence ID" value="ACB33575.1"/>
    <property type="molecule type" value="Genomic_DNA"/>
</dbReference>
<evidence type="ECO:0000313" key="2">
    <source>
        <dbReference type="Proteomes" id="UP000001693"/>
    </source>
</evidence>